<evidence type="ECO:0008006" key="3">
    <source>
        <dbReference type="Google" id="ProtNLM"/>
    </source>
</evidence>
<keyword evidence="2" id="KW-1185">Reference proteome</keyword>
<accession>A0A6I3LL18</accession>
<dbReference type="RefSeq" id="WP_155090915.1">
    <property type="nucleotide sequence ID" value="NZ_CP102754.1"/>
</dbReference>
<dbReference type="EMBL" id="WMJX01000002">
    <property type="protein sequence ID" value="MTG96862.1"/>
    <property type="molecule type" value="Genomic_DNA"/>
</dbReference>
<organism evidence="1 2">
    <name type="scientific">Myroides albus</name>
    <dbReference type="NCBI Taxonomy" id="2562892"/>
    <lineage>
        <taxon>Bacteria</taxon>
        <taxon>Pseudomonadati</taxon>
        <taxon>Bacteroidota</taxon>
        <taxon>Flavobacteriia</taxon>
        <taxon>Flavobacteriales</taxon>
        <taxon>Flavobacteriaceae</taxon>
        <taxon>Myroides</taxon>
    </lineage>
</organism>
<dbReference type="OrthoDB" id="195541at2"/>
<dbReference type="InterPro" id="IPR038765">
    <property type="entry name" value="Papain-like_cys_pep_sf"/>
</dbReference>
<reference evidence="1 2" key="1">
    <citation type="submission" date="2019-11" db="EMBL/GenBank/DDBJ databases">
        <title>Genome of Strain BIT-d1.</title>
        <authorList>
            <person name="Yang Y."/>
        </authorList>
    </citation>
    <scope>NUCLEOTIDE SEQUENCE [LARGE SCALE GENOMIC DNA]</scope>
    <source>
        <strain evidence="1 2">BIT-d1</strain>
    </source>
</reference>
<dbReference type="Proteomes" id="UP000438760">
    <property type="component" value="Unassembled WGS sequence"/>
</dbReference>
<comment type="caution">
    <text evidence="1">The sequence shown here is derived from an EMBL/GenBank/DDBJ whole genome shotgun (WGS) entry which is preliminary data.</text>
</comment>
<name>A0A6I3LL18_9FLAO</name>
<dbReference type="InterPro" id="IPR024453">
    <property type="entry name" value="Peptidase_C92"/>
</dbReference>
<dbReference type="Gene3D" id="3.90.1720.10">
    <property type="entry name" value="endopeptidase domain like (from Nostoc punctiforme)"/>
    <property type="match status" value="1"/>
</dbReference>
<dbReference type="SUPFAM" id="SSF54001">
    <property type="entry name" value="Cysteine proteinases"/>
    <property type="match status" value="1"/>
</dbReference>
<sequence length="207" mass="23932">MKKLFLLFTLVPFLSFAQKTELKEGDLIFQNLNCGPLCDAINEVTFGYNDNNFNHIGMVINHEGKLQVIEATHPEVCITPLDEFLDKSPNPSHLGRINKKYRKLIEKAKEFSLQQVGVPYDENYLLDNGKYYCSELLYDAFKYANNGKSFFYLFAMTYKSKHTEEFFPVWVEYFENLNQPIPEGLPGLNPAGMSYFQHLTMLGAIER</sequence>
<evidence type="ECO:0000313" key="2">
    <source>
        <dbReference type="Proteomes" id="UP000438760"/>
    </source>
</evidence>
<protein>
    <recommendedName>
        <fullName evidence="3">Permuted papain-like amidase enzyme, YaeF/YiiX, C92 family</fullName>
    </recommendedName>
</protein>
<dbReference type="AlphaFoldDB" id="A0A6I3LL18"/>
<proteinExistence type="predicted"/>
<gene>
    <name evidence="1" type="ORF">GJV76_01665</name>
</gene>
<dbReference type="Pfam" id="PF05708">
    <property type="entry name" value="Peptidase_C92"/>
    <property type="match status" value="1"/>
</dbReference>
<evidence type="ECO:0000313" key="1">
    <source>
        <dbReference type="EMBL" id="MTG96862.1"/>
    </source>
</evidence>